<dbReference type="InterPro" id="IPR041095">
    <property type="entry name" value="EFG_II"/>
</dbReference>
<feature type="binding site" evidence="8">
    <location>
        <begin position="17"/>
        <end position="24"/>
    </location>
    <ligand>
        <name>GTP</name>
        <dbReference type="ChEBI" id="CHEBI:37565"/>
    </ligand>
</feature>
<name>A0A261UH19_9BORD</name>
<evidence type="ECO:0000313" key="10">
    <source>
        <dbReference type="EMBL" id="OZI61204.1"/>
    </source>
</evidence>
<dbReference type="InterPro" id="IPR014721">
    <property type="entry name" value="Ribsml_uS5_D2-typ_fold_subgr"/>
</dbReference>
<dbReference type="FunFam" id="3.30.230.10:FF:000003">
    <property type="entry name" value="Elongation factor G"/>
    <property type="match status" value="1"/>
</dbReference>
<dbReference type="InterPro" id="IPR005517">
    <property type="entry name" value="Transl_elong_EFG/EF2_IV"/>
</dbReference>
<dbReference type="InterPro" id="IPR031157">
    <property type="entry name" value="G_TR_CS"/>
</dbReference>
<dbReference type="InterPro" id="IPR004161">
    <property type="entry name" value="EFTu-like_2"/>
</dbReference>
<dbReference type="NCBIfam" id="TIGR00231">
    <property type="entry name" value="small_GTP"/>
    <property type="match status" value="1"/>
</dbReference>
<feature type="binding site" evidence="8">
    <location>
        <begin position="142"/>
        <end position="145"/>
    </location>
    <ligand>
        <name>GTP</name>
        <dbReference type="ChEBI" id="CHEBI:37565"/>
    </ligand>
</feature>
<dbReference type="Pfam" id="PF00679">
    <property type="entry name" value="EFG_C"/>
    <property type="match status" value="1"/>
</dbReference>
<dbReference type="CDD" id="cd03713">
    <property type="entry name" value="EFG_mtEFG_C"/>
    <property type="match status" value="1"/>
</dbReference>
<sequence>MPRKTPIENYRNIGISAHIDAGKTTTTERILFYTGVNHKIGEVHDGAATMDWMEQEQERGITITSAATTAFWRGMAGNYPEHRINIIDTPGHVDFTIEVERSMRVLDGACMVYDSVGGVQPQSETVWRQANKYKVPRIAFVNKMDRIGADFFRVQRQIGERLKGVAVPIQIPVGAEDHFQGVIDLVKMQAIIWDDESQGVKFQYAEIPAELREQAQEWHDKMVEAAAEANETLLDKYLGGETLTEAEIKQGLRSRTIANEIVPMLCGSAFKNKGVQAMLDAVIDYLPSPVDVPAIKGHDESDKEIERHPADDEKFSALAFKIMTDPFVGQLVFFRVYSGVVNSGDTVLVSSKGKKERLGRLLQMHANERKEIKEVRAGDIAAAVGLKDVTTGDTLCDPGQAIVLEKMIFPEPVISQAVEPKTQADQEKMGVALNRLAQEDPSFRVHTDEESGQTIISGMGELHLEILIDRMKREFGVEATVGKPQVAYRETVRATATDVEGKFVKQSGGRGQYGHAVITLAPNEPGKGYEFVDAIKGGVIPREYIPAVDKGIQDTLRSGILAGYPVVDVKVTLTFGSYHDVDSNENAFRMAGSMAFKEAMRRAKPVLLEPMMHVEVETPEDFMGNVMGDLSSRRGMVQGMDDIAGGGGKLVRAEVPLSEMFGYSTTLRSLTQGRATYTMEFKHYAEVPRQIAEEVMAAKGGK</sequence>
<organism evidence="10 11">
    <name type="scientific">Bordetella genomosp. 11</name>
    <dbReference type="NCBI Taxonomy" id="1416808"/>
    <lineage>
        <taxon>Bacteria</taxon>
        <taxon>Pseudomonadati</taxon>
        <taxon>Pseudomonadota</taxon>
        <taxon>Betaproteobacteria</taxon>
        <taxon>Burkholderiales</taxon>
        <taxon>Alcaligenaceae</taxon>
        <taxon>Bordetella</taxon>
    </lineage>
</organism>
<proteinExistence type="inferred from homology"/>
<dbReference type="FunFam" id="3.40.50.300:FF:000029">
    <property type="entry name" value="Elongation factor G"/>
    <property type="match status" value="1"/>
</dbReference>
<keyword evidence="5 8" id="KW-0648">Protein biosynthesis</keyword>
<dbReference type="CDD" id="cd16262">
    <property type="entry name" value="EFG_III"/>
    <property type="match status" value="1"/>
</dbReference>
<dbReference type="NCBIfam" id="NF009381">
    <property type="entry name" value="PRK12740.1-5"/>
    <property type="match status" value="1"/>
</dbReference>
<dbReference type="FunFam" id="2.40.30.10:FF:000006">
    <property type="entry name" value="Elongation factor G"/>
    <property type="match status" value="1"/>
</dbReference>
<comment type="similarity">
    <text evidence="1 8">Belongs to the TRAFAC class translation factor GTPase superfamily. Classic translation factor GTPase family. EF-G/EF-2 subfamily.</text>
</comment>
<dbReference type="Pfam" id="PF03144">
    <property type="entry name" value="GTP_EFTU_D2"/>
    <property type="match status" value="1"/>
</dbReference>
<dbReference type="CDD" id="cd04088">
    <property type="entry name" value="EFG_mtEFG_II"/>
    <property type="match status" value="1"/>
</dbReference>
<evidence type="ECO:0000256" key="3">
    <source>
        <dbReference type="ARBA" id="ARBA00022741"/>
    </source>
</evidence>
<dbReference type="Pfam" id="PF00009">
    <property type="entry name" value="GTP_EFTU"/>
    <property type="match status" value="1"/>
</dbReference>
<dbReference type="PANTHER" id="PTHR43261:SF1">
    <property type="entry name" value="RIBOSOME-RELEASING FACTOR 2, MITOCHONDRIAL"/>
    <property type="match status" value="1"/>
</dbReference>
<dbReference type="InterPro" id="IPR009000">
    <property type="entry name" value="Transl_B-barrel_sf"/>
</dbReference>
<dbReference type="PANTHER" id="PTHR43261">
    <property type="entry name" value="TRANSLATION ELONGATION FACTOR G-RELATED"/>
    <property type="match status" value="1"/>
</dbReference>
<dbReference type="InterPro" id="IPR027417">
    <property type="entry name" value="P-loop_NTPase"/>
</dbReference>
<dbReference type="PRINTS" id="PR00315">
    <property type="entry name" value="ELONGATNFCT"/>
</dbReference>
<keyword evidence="11" id="KW-1185">Reference proteome</keyword>
<dbReference type="GO" id="GO:0005737">
    <property type="term" value="C:cytoplasm"/>
    <property type="evidence" value="ECO:0007669"/>
    <property type="project" value="UniProtKB-SubCell"/>
</dbReference>
<evidence type="ECO:0000313" key="11">
    <source>
        <dbReference type="Proteomes" id="UP000215767"/>
    </source>
</evidence>
<dbReference type="FunFam" id="3.30.70.870:FF:000001">
    <property type="entry name" value="Elongation factor G"/>
    <property type="match status" value="1"/>
</dbReference>
<dbReference type="CDD" id="cd01434">
    <property type="entry name" value="EFG_mtEFG1_IV"/>
    <property type="match status" value="1"/>
</dbReference>
<feature type="domain" description="Tr-type G" evidence="9">
    <location>
        <begin position="8"/>
        <end position="290"/>
    </location>
</feature>
<dbReference type="InterPro" id="IPR000795">
    <property type="entry name" value="T_Tr_GTP-bd_dom"/>
</dbReference>
<keyword evidence="6 8" id="KW-0342">GTP-binding</keyword>
<dbReference type="HAMAP" id="MF_00054_B">
    <property type="entry name" value="EF_G_EF_2_B"/>
    <property type="match status" value="1"/>
</dbReference>
<dbReference type="InterPro" id="IPR020568">
    <property type="entry name" value="Ribosomal_Su5_D2-typ_SF"/>
</dbReference>
<evidence type="ECO:0000256" key="6">
    <source>
        <dbReference type="ARBA" id="ARBA00023134"/>
    </source>
</evidence>
<dbReference type="Gene3D" id="3.30.70.240">
    <property type="match status" value="1"/>
</dbReference>
<comment type="function">
    <text evidence="7 8">Catalyzes the GTP-dependent ribosomal translocation step during translation elongation. During this step, the ribosome changes from the pre-translocational (PRE) to the post-translocational (POST) state as the newly formed A-site-bound peptidyl-tRNA and P-site-bound deacylated tRNA move to the P and E sites, respectively. Catalyzes the coordinated movement of the two tRNA molecules, the mRNA and conformational changes in the ribosome.</text>
</comment>
<dbReference type="InterPro" id="IPR000640">
    <property type="entry name" value="EFG_V-like"/>
</dbReference>
<dbReference type="Pfam" id="PF03764">
    <property type="entry name" value="EFG_IV"/>
    <property type="match status" value="1"/>
</dbReference>
<dbReference type="GO" id="GO:0032790">
    <property type="term" value="P:ribosome disassembly"/>
    <property type="evidence" value="ECO:0007669"/>
    <property type="project" value="TreeGrafter"/>
</dbReference>
<dbReference type="InterPro" id="IPR005225">
    <property type="entry name" value="Small_GTP-bd"/>
</dbReference>
<dbReference type="GO" id="GO:0097216">
    <property type="term" value="F:guanosine tetraphosphate binding"/>
    <property type="evidence" value="ECO:0007669"/>
    <property type="project" value="UniProtKB-ARBA"/>
</dbReference>
<evidence type="ECO:0000256" key="8">
    <source>
        <dbReference type="HAMAP-Rule" id="MF_00054"/>
    </source>
</evidence>
<evidence type="ECO:0000256" key="1">
    <source>
        <dbReference type="ARBA" id="ARBA00005870"/>
    </source>
</evidence>
<protein>
    <recommendedName>
        <fullName evidence="2 8">Elongation factor G</fullName>
        <shortName evidence="8">EF-G</shortName>
    </recommendedName>
</protein>
<dbReference type="SUPFAM" id="SSF50447">
    <property type="entry name" value="Translation proteins"/>
    <property type="match status" value="1"/>
</dbReference>
<dbReference type="RefSeq" id="WP_094842610.1">
    <property type="nucleotide sequence ID" value="NZ_NEVS01000004.1"/>
</dbReference>
<reference evidence="11" key="1">
    <citation type="submission" date="2017-05" db="EMBL/GenBank/DDBJ databases">
        <title>Complete and WGS of Bordetella genogroups.</title>
        <authorList>
            <person name="Spilker T."/>
            <person name="Lipuma J."/>
        </authorList>
    </citation>
    <scope>NUCLEOTIDE SEQUENCE [LARGE SCALE GENOMIC DNA]</scope>
    <source>
        <strain evidence="11">AU8856</strain>
    </source>
</reference>
<evidence type="ECO:0000256" key="5">
    <source>
        <dbReference type="ARBA" id="ARBA00022917"/>
    </source>
</evidence>
<dbReference type="InterPro" id="IPR035647">
    <property type="entry name" value="EFG_III/V"/>
</dbReference>
<dbReference type="GO" id="GO:0003746">
    <property type="term" value="F:translation elongation factor activity"/>
    <property type="evidence" value="ECO:0007669"/>
    <property type="project" value="UniProtKB-UniRule"/>
</dbReference>
<dbReference type="Gene3D" id="3.30.70.870">
    <property type="entry name" value="Elongation Factor G (Translational Gtpase), domain 3"/>
    <property type="match status" value="1"/>
</dbReference>
<dbReference type="PROSITE" id="PS00301">
    <property type="entry name" value="G_TR_1"/>
    <property type="match status" value="1"/>
</dbReference>
<evidence type="ECO:0000259" key="9">
    <source>
        <dbReference type="PROSITE" id="PS51722"/>
    </source>
</evidence>
<comment type="subcellular location">
    <subcellularLocation>
        <location evidence="8">Cytoplasm</location>
    </subcellularLocation>
</comment>
<dbReference type="Gene3D" id="2.40.30.10">
    <property type="entry name" value="Translation factors"/>
    <property type="match status" value="1"/>
</dbReference>
<dbReference type="PROSITE" id="PS51722">
    <property type="entry name" value="G_TR_2"/>
    <property type="match status" value="1"/>
</dbReference>
<dbReference type="InterPro" id="IPR035649">
    <property type="entry name" value="EFG_V"/>
</dbReference>
<gene>
    <name evidence="8" type="primary">fusA</name>
    <name evidence="10" type="ORF">CAL28_17885</name>
</gene>
<dbReference type="InterPro" id="IPR047872">
    <property type="entry name" value="EFG_IV"/>
</dbReference>
<evidence type="ECO:0000256" key="2">
    <source>
        <dbReference type="ARBA" id="ARBA00017872"/>
    </source>
</evidence>
<dbReference type="Gene3D" id="3.40.50.300">
    <property type="entry name" value="P-loop containing nucleotide triphosphate hydrolases"/>
    <property type="match status" value="1"/>
</dbReference>
<comment type="caution">
    <text evidence="10">The sequence shown here is derived from an EMBL/GenBank/DDBJ whole genome shotgun (WGS) entry which is preliminary data.</text>
</comment>
<dbReference type="InterPro" id="IPR004540">
    <property type="entry name" value="Transl_elong_EFG/EF2"/>
</dbReference>
<dbReference type="SMART" id="SM00889">
    <property type="entry name" value="EFG_IV"/>
    <property type="match status" value="1"/>
</dbReference>
<dbReference type="InterPro" id="IPR009022">
    <property type="entry name" value="EFG_III"/>
</dbReference>
<feature type="binding site" evidence="8">
    <location>
        <begin position="88"/>
        <end position="92"/>
    </location>
    <ligand>
        <name>GTP</name>
        <dbReference type="ChEBI" id="CHEBI:37565"/>
    </ligand>
</feature>
<dbReference type="SUPFAM" id="SSF54211">
    <property type="entry name" value="Ribosomal protein S5 domain 2-like"/>
    <property type="match status" value="1"/>
</dbReference>
<dbReference type="GO" id="GO:0003924">
    <property type="term" value="F:GTPase activity"/>
    <property type="evidence" value="ECO:0007669"/>
    <property type="project" value="InterPro"/>
</dbReference>
<dbReference type="Gene3D" id="3.30.230.10">
    <property type="match status" value="1"/>
</dbReference>
<dbReference type="SUPFAM" id="SSF52540">
    <property type="entry name" value="P-loop containing nucleoside triphosphate hydrolases"/>
    <property type="match status" value="1"/>
</dbReference>
<evidence type="ECO:0000256" key="7">
    <source>
        <dbReference type="ARBA" id="ARBA00024731"/>
    </source>
</evidence>
<dbReference type="NCBIfam" id="TIGR00484">
    <property type="entry name" value="EF-G"/>
    <property type="match status" value="1"/>
</dbReference>
<dbReference type="SMART" id="SM00838">
    <property type="entry name" value="EFG_C"/>
    <property type="match status" value="1"/>
</dbReference>
<keyword evidence="8" id="KW-0963">Cytoplasm</keyword>
<accession>A0A261UH19</accession>
<dbReference type="Proteomes" id="UP000215767">
    <property type="component" value="Unassembled WGS sequence"/>
</dbReference>
<evidence type="ECO:0000256" key="4">
    <source>
        <dbReference type="ARBA" id="ARBA00022768"/>
    </source>
</evidence>
<keyword evidence="3 8" id="KW-0547">Nucleotide-binding</keyword>
<dbReference type="CDD" id="cd01886">
    <property type="entry name" value="EF-G"/>
    <property type="match status" value="1"/>
</dbReference>
<keyword evidence="4 8" id="KW-0251">Elongation factor</keyword>
<dbReference type="SUPFAM" id="SSF54980">
    <property type="entry name" value="EF-G C-terminal domain-like"/>
    <property type="match status" value="2"/>
</dbReference>
<dbReference type="GO" id="GO:0005525">
    <property type="term" value="F:GTP binding"/>
    <property type="evidence" value="ECO:0007669"/>
    <property type="project" value="UniProtKB-UniRule"/>
</dbReference>
<dbReference type="FunFam" id="3.30.70.240:FF:000001">
    <property type="entry name" value="Elongation factor G"/>
    <property type="match status" value="1"/>
</dbReference>
<dbReference type="Pfam" id="PF14492">
    <property type="entry name" value="EFG_III"/>
    <property type="match status" value="1"/>
</dbReference>
<dbReference type="AlphaFoldDB" id="A0A261UH19"/>
<dbReference type="EMBL" id="NEVS01000004">
    <property type="protein sequence ID" value="OZI61204.1"/>
    <property type="molecule type" value="Genomic_DNA"/>
</dbReference>
<dbReference type="OrthoDB" id="9804431at2"/>